<protein>
    <submittedName>
        <fullName evidence="3">PREDICTED: MLP</fullName>
    </submittedName>
</protein>
<evidence type="ECO:0000256" key="1">
    <source>
        <dbReference type="ARBA" id="ARBA00038242"/>
    </source>
</evidence>
<dbReference type="SUPFAM" id="SSF55961">
    <property type="entry name" value="Bet v1-like"/>
    <property type="match status" value="1"/>
</dbReference>
<sequence length="155" mass="17376">MALVGKLETEVEINTLADKFYKIFASQIMHLLPNVSSNKIQGVELHEGDWETAGSVKHWDYTLGPGMGWVCIWGQGLGDGSQLGLKWLYGGSQEIFKHYKSFKVTLKETEKTNGGSLVKWILDYEKVKDEIPAPQSYQDFAVNITEDLDAHLVNA</sequence>
<dbReference type="InParanoid" id="A0A5E4EFR8"/>
<feature type="domain" description="Bet v I/Major latex protein" evidence="2">
    <location>
        <begin position="2"/>
        <end position="155"/>
    </location>
</feature>
<dbReference type="OMA" id="PKMANQI"/>
<dbReference type="SMART" id="SM01037">
    <property type="entry name" value="Bet_v_1"/>
    <property type="match status" value="1"/>
</dbReference>
<reference evidence="4" key="1">
    <citation type="journal article" date="2020" name="Plant J.">
        <title>Transposons played a major role in the diversification between the closely related almond and peach genomes: results from the almond genome sequence.</title>
        <authorList>
            <person name="Alioto T."/>
            <person name="Alexiou K.G."/>
            <person name="Bardil A."/>
            <person name="Barteri F."/>
            <person name="Castanera R."/>
            <person name="Cruz F."/>
            <person name="Dhingra A."/>
            <person name="Duval H."/>
            <person name="Fernandez I Marti A."/>
            <person name="Frias L."/>
            <person name="Galan B."/>
            <person name="Garcia J.L."/>
            <person name="Howad W."/>
            <person name="Gomez-Garrido J."/>
            <person name="Gut M."/>
            <person name="Julca I."/>
            <person name="Morata J."/>
            <person name="Puigdomenech P."/>
            <person name="Ribeca P."/>
            <person name="Rubio Cabetas M.J."/>
            <person name="Vlasova A."/>
            <person name="Wirthensohn M."/>
            <person name="Garcia-Mas J."/>
            <person name="Gabaldon T."/>
            <person name="Casacuberta J.M."/>
            <person name="Arus P."/>
        </authorList>
    </citation>
    <scope>NUCLEOTIDE SEQUENCE [LARGE SCALE GENOMIC DNA]</scope>
    <source>
        <strain evidence="4">cv. Texas</strain>
    </source>
</reference>
<dbReference type="Proteomes" id="UP000327085">
    <property type="component" value="Chromosome 1"/>
</dbReference>
<evidence type="ECO:0000259" key="2">
    <source>
        <dbReference type="SMART" id="SM01037"/>
    </source>
</evidence>
<evidence type="ECO:0000313" key="4">
    <source>
        <dbReference type="Proteomes" id="UP000327085"/>
    </source>
</evidence>
<evidence type="ECO:0000313" key="3">
    <source>
        <dbReference type="EMBL" id="VVA14543.1"/>
    </source>
</evidence>
<dbReference type="InterPro" id="IPR000916">
    <property type="entry name" value="Bet_v_I/MLP"/>
</dbReference>
<gene>
    <name evidence="3" type="ORF">ALMOND_2B022770</name>
</gene>
<dbReference type="PANTHER" id="PTHR31338:SF16">
    <property type="entry name" value="POLYKETIDE CYCLASE_DEHYDRASE AND LIPID TRANSPORT SUPERFAMILY PROTEIN"/>
    <property type="match status" value="1"/>
</dbReference>
<dbReference type="PANTHER" id="PTHR31338">
    <property type="entry name" value="POLYKETIDE CYCLASE/DEHYDRASE AND LIPID TRANSPORT SUPERFAMILY PROTEIN"/>
    <property type="match status" value="1"/>
</dbReference>
<dbReference type="AlphaFoldDB" id="A0A5E4EFR8"/>
<dbReference type="Gramene" id="VVA14543">
    <property type="protein sequence ID" value="VVA14543"/>
    <property type="gene ID" value="Prudul26B022770"/>
</dbReference>
<accession>A0A5E4EFR8</accession>
<name>A0A5E4EFR8_PRUDU</name>
<dbReference type="InterPro" id="IPR052006">
    <property type="entry name" value="MLP-like"/>
</dbReference>
<dbReference type="GO" id="GO:0006952">
    <property type="term" value="P:defense response"/>
    <property type="evidence" value="ECO:0007669"/>
    <property type="project" value="InterPro"/>
</dbReference>
<dbReference type="InterPro" id="IPR023393">
    <property type="entry name" value="START-like_dom_sf"/>
</dbReference>
<dbReference type="Pfam" id="PF00407">
    <property type="entry name" value="Bet_v_1"/>
    <property type="match status" value="2"/>
</dbReference>
<dbReference type="EMBL" id="CABIKO010000011">
    <property type="protein sequence ID" value="VVA14543.1"/>
    <property type="molecule type" value="Genomic_DNA"/>
</dbReference>
<organism evidence="3 4">
    <name type="scientific">Prunus dulcis</name>
    <name type="common">Almond</name>
    <name type="synonym">Amygdalus dulcis</name>
    <dbReference type="NCBI Taxonomy" id="3755"/>
    <lineage>
        <taxon>Eukaryota</taxon>
        <taxon>Viridiplantae</taxon>
        <taxon>Streptophyta</taxon>
        <taxon>Embryophyta</taxon>
        <taxon>Tracheophyta</taxon>
        <taxon>Spermatophyta</taxon>
        <taxon>Magnoliopsida</taxon>
        <taxon>eudicotyledons</taxon>
        <taxon>Gunneridae</taxon>
        <taxon>Pentapetalae</taxon>
        <taxon>rosids</taxon>
        <taxon>fabids</taxon>
        <taxon>Rosales</taxon>
        <taxon>Rosaceae</taxon>
        <taxon>Amygdaloideae</taxon>
        <taxon>Amygdaleae</taxon>
        <taxon>Prunus</taxon>
    </lineage>
</organism>
<dbReference type="Gene3D" id="3.30.530.20">
    <property type="match status" value="2"/>
</dbReference>
<comment type="similarity">
    <text evidence="1">Belongs to the MLP family.</text>
</comment>
<proteinExistence type="inferred from homology"/>